<feature type="chain" id="PRO_5036313105" evidence="1">
    <location>
        <begin position="28"/>
        <end position="581"/>
    </location>
</feature>
<dbReference type="Pfam" id="PF01476">
    <property type="entry name" value="LysM"/>
    <property type="match status" value="3"/>
</dbReference>
<protein>
    <submittedName>
        <fullName evidence="3">Lytic transglycosylase</fullName>
    </submittedName>
</protein>
<evidence type="ECO:0000313" key="4">
    <source>
        <dbReference type="EMBL" id="POZ50504.1"/>
    </source>
</evidence>
<dbReference type="EMBL" id="CP022129">
    <property type="protein sequence ID" value="ASF45167.1"/>
    <property type="molecule type" value="Genomic_DNA"/>
</dbReference>
<dbReference type="SMART" id="SM00257">
    <property type="entry name" value="LysM"/>
    <property type="match status" value="3"/>
</dbReference>
<dbReference type="PROSITE" id="PS51257">
    <property type="entry name" value="PROKAR_LIPOPROTEIN"/>
    <property type="match status" value="1"/>
</dbReference>
<dbReference type="OrthoDB" id="9815002at2"/>
<keyword evidence="5" id="KW-1185">Reference proteome</keyword>
<dbReference type="PROSITE" id="PS51782">
    <property type="entry name" value="LYSM"/>
    <property type="match status" value="3"/>
</dbReference>
<dbReference type="InterPro" id="IPR008258">
    <property type="entry name" value="Transglycosylase_SLT_dom_1"/>
</dbReference>
<organism evidence="3 5">
    <name type="scientific">Methylovulum psychrotolerans</name>
    <dbReference type="NCBI Taxonomy" id="1704499"/>
    <lineage>
        <taxon>Bacteria</taxon>
        <taxon>Pseudomonadati</taxon>
        <taxon>Pseudomonadota</taxon>
        <taxon>Gammaproteobacteria</taxon>
        <taxon>Methylococcales</taxon>
        <taxon>Methylococcaceae</taxon>
        <taxon>Methylovulum</taxon>
    </lineage>
</organism>
<dbReference type="InterPro" id="IPR036779">
    <property type="entry name" value="LysM_dom_sf"/>
</dbReference>
<accession>A0A1Z4BV26</accession>
<dbReference type="CDD" id="cd00118">
    <property type="entry name" value="LysM"/>
    <property type="match status" value="3"/>
</dbReference>
<dbReference type="Gene3D" id="3.10.350.10">
    <property type="entry name" value="LysM domain"/>
    <property type="match status" value="3"/>
</dbReference>
<dbReference type="Proteomes" id="UP000197019">
    <property type="component" value="Chromosome"/>
</dbReference>
<dbReference type="Gene3D" id="1.10.530.10">
    <property type="match status" value="1"/>
</dbReference>
<dbReference type="EMBL" id="PGFZ01000010">
    <property type="protein sequence ID" value="POZ50504.1"/>
    <property type="molecule type" value="Genomic_DNA"/>
</dbReference>
<reference evidence="3 5" key="1">
    <citation type="submission" date="2017-06" db="EMBL/GenBank/DDBJ databases">
        <title>Genome Sequencing of the methanotroph Methylovulum psychrotolerants str. HV10-M2 isolated from a high-altitude environment.</title>
        <authorList>
            <person name="Mateos-Rivera A."/>
        </authorList>
    </citation>
    <scope>NUCLEOTIDE SEQUENCE [LARGE SCALE GENOMIC DNA]</scope>
    <source>
        <strain evidence="3 5">HV10_M2</strain>
    </source>
</reference>
<evidence type="ECO:0000256" key="1">
    <source>
        <dbReference type="SAM" id="SignalP"/>
    </source>
</evidence>
<reference evidence="4 6" key="2">
    <citation type="submission" date="2017-11" db="EMBL/GenBank/DDBJ databases">
        <title>Draft Genome Sequence of Methylobacter psychrotolerans Sph1T, an Obligate Methanotroph from Low-Temperature Environments.</title>
        <authorList>
            <person name="Oshkin I.Y."/>
            <person name="Miroshnikov K."/>
            <person name="Belova S.E."/>
            <person name="Korzhenkov A."/>
            <person name="Toshchakov S.V."/>
            <person name="Dedysh S.N."/>
        </authorList>
    </citation>
    <scope>NUCLEOTIDE SEQUENCE [LARGE SCALE GENOMIC DNA]</scope>
    <source>
        <strain evidence="4 6">Sph1</strain>
    </source>
</reference>
<feature type="domain" description="LysM" evidence="2">
    <location>
        <begin position="393"/>
        <end position="436"/>
    </location>
</feature>
<name>A0A1Z4BV26_9GAMM</name>
<evidence type="ECO:0000259" key="2">
    <source>
        <dbReference type="PROSITE" id="PS51782"/>
    </source>
</evidence>
<dbReference type="CDD" id="cd16894">
    <property type="entry name" value="MltD-like"/>
    <property type="match status" value="1"/>
</dbReference>
<dbReference type="PANTHER" id="PTHR33734">
    <property type="entry name" value="LYSM DOMAIN-CONTAINING GPI-ANCHORED PROTEIN 2"/>
    <property type="match status" value="1"/>
</dbReference>
<dbReference type="GO" id="GO:0008932">
    <property type="term" value="F:lytic endotransglycosylase activity"/>
    <property type="evidence" value="ECO:0007669"/>
    <property type="project" value="TreeGrafter"/>
</dbReference>
<evidence type="ECO:0000313" key="3">
    <source>
        <dbReference type="EMBL" id="ASF45167.1"/>
    </source>
</evidence>
<dbReference type="AlphaFoldDB" id="A0A1Z4BV26"/>
<sequence length="581" mass="64776">MHVNFKRPVNFLLILLSFLAAGCTENATDQISATDQVSGNTDPNAPENVSGQAGSRLKFNKHKPQSETAQYDSVWDRLLALYSLPEMDNERIDRAVDWYLQHPASLAIIQQRAEPYLHHILDEVEAKHIPGELALLPVVESAFVVNAYSTADASGLWQFIPSTGQEYGLEQNDWYDGRRDVYASTKAATTYLKELSELFDGDWLLALASYNCGKNRVRKSIDKNEGRSLPTDYWSLSLPQETQDYVPRLLAIAKIFANAERYNLHLHHIPNKPYFEAVDIKAPLDLRKAAQLANTPFDQFLKLNPGFNRSCTAPQGPHRLLVPVAQAQNFKRNLAQLPFNERVDYSQFYEEAAPAPAPARIRSEERLAAAPIMKRSEPKEERHEEIQTSTISGRYTVKPGETLSAIAERSHTSIAALRQANHLPDGNVRWGMRLQIPSASDDLNDARAERQPIAVKAAKIQTGGSGQMYAVKKGDTFWNISQRFAVDPKDLAEWNKITLKTALLPGRKLVIKGGTANQQVASAAPIRLVHYKVGNGDTLTQIAKRFNISVSELRKTNADALSRGLRPGQQLKVIVDGQPST</sequence>
<dbReference type="InterPro" id="IPR023346">
    <property type="entry name" value="Lysozyme-like_dom_sf"/>
</dbReference>
<keyword evidence="1" id="KW-0732">Signal</keyword>
<dbReference type="Pfam" id="PF01464">
    <property type="entry name" value="SLT"/>
    <property type="match status" value="1"/>
</dbReference>
<gene>
    <name evidence="4" type="ORF">AADEFJLK_03700</name>
    <name evidence="3" type="ORF">CEK71_03310</name>
</gene>
<dbReference type="SUPFAM" id="SSF54106">
    <property type="entry name" value="LysM domain"/>
    <property type="match status" value="3"/>
</dbReference>
<dbReference type="SUPFAM" id="SSF53955">
    <property type="entry name" value="Lysozyme-like"/>
    <property type="match status" value="1"/>
</dbReference>
<dbReference type="RefSeq" id="WP_088618050.1">
    <property type="nucleotide sequence ID" value="NZ_CP022129.1"/>
</dbReference>
<dbReference type="InterPro" id="IPR018392">
    <property type="entry name" value="LysM"/>
</dbReference>
<dbReference type="KEGG" id="mpsy:CEK71_03310"/>
<dbReference type="PANTHER" id="PTHR33734:SF22">
    <property type="entry name" value="MEMBRANE-BOUND LYTIC MUREIN TRANSGLYCOSYLASE D"/>
    <property type="match status" value="1"/>
</dbReference>
<evidence type="ECO:0000313" key="5">
    <source>
        <dbReference type="Proteomes" id="UP000197019"/>
    </source>
</evidence>
<feature type="domain" description="LysM" evidence="2">
    <location>
        <begin position="467"/>
        <end position="511"/>
    </location>
</feature>
<feature type="signal peptide" evidence="1">
    <location>
        <begin position="1"/>
        <end position="27"/>
    </location>
</feature>
<dbReference type="Proteomes" id="UP000237423">
    <property type="component" value="Unassembled WGS sequence"/>
</dbReference>
<evidence type="ECO:0000313" key="6">
    <source>
        <dbReference type="Proteomes" id="UP000237423"/>
    </source>
</evidence>
<feature type="domain" description="LysM" evidence="2">
    <location>
        <begin position="529"/>
        <end position="573"/>
    </location>
</feature>
<proteinExistence type="predicted"/>